<comment type="similarity">
    <text evidence="1">Belongs to the RRN3 family.</text>
</comment>
<protein>
    <submittedName>
        <fullName evidence="2">Uncharacterized protein</fullName>
    </submittedName>
</protein>
<dbReference type="EMBL" id="JAZGQO010000015">
    <property type="protein sequence ID" value="KAK6169728.1"/>
    <property type="molecule type" value="Genomic_DNA"/>
</dbReference>
<comment type="caution">
    <text evidence="2">The sequence shown here is derived from an EMBL/GenBank/DDBJ whole genome shotgun (WGS) entry which is preliminary data.</text>
</comment>
<dbReference type="GO" id="GO:0001042">
    <property type="term" value="F:RNA polymerase I core binding"/>
    <property type="evidence" value="ECO:0007669"/>
    <property type="project" value="TreeGrafter"/>
</dbReference>
<proteinExistence type="inferred from homology"/>
<dbReference type="AlphaFoldDB" id="A0AAN8J6D2"/>
<keyword evidence="3" id="KW-1185">Reference proteome</keyword>
<dbReference type="GO" id="GO:0005634">
    <property type="term" value="C:nucleus"/>
    <property type="evidence" value="ECO:0007669"/>
    <property type="project" value="TreeGrafter"/>
</dbReference>
<evidence type="ECO:0000256" key="1">
    <source>
        <dbReference type="ARBA" id="ARBA00010098"/>
    </source>
</evidence>
<accession>A0AAN8J6D2</accession>
<reference evidence="2 3" key="1">
    <citation type="submission" date="2024-01" db="EMBL/GenBank/DDBJ databases">
        <title>The genome of the rayed Mediterranean limpet Patella caerulea (Linnaeus, 1758).</title>
        <authorList>
            <person name="Anh-Thu Weber A."/>
            <person name="Halstead-Nussloch G."/>
        </authorList>
    </citation>
    <scope>NUCLEOTIDE SEQUENCE [LARGE SCALE GENOMIC DNA]</scope>
    <source>
        <strain evidence="2">AATW-2023a</strain>
        <tissue evidence="2">Whole specimen</tissue>
    </source>
</reference>
<dbReference type="InterPro" id="IPR007991">
    <property type="entry name" value="RNA_pol_I_trans_ini_fac_RRN3"/>
</dbReference>
<gene>
    <name evidence="2" type="ORF">SNE40_020721</name>
</gene>
<dbReference type="Proteomes" id="UP001347796">
    <property type="component" value="Unassembled WGS sequence"/>
</dbReference>
<organism evidence="2 3">
    <name type="scientific">Patella caerulea</name>
    <name type="common">Rayed Mediterranean limpet</name>
    <dbReference type="NCBI Taxonomy" id="87958"/>
    <lineage>
        <taxon>Eukaryota</taxon>
        <taxon>Metazoa</taxon>
        <taxon>Spiralia</taxon>
        <taxon>Lophotrochozoa</taxon>
        <taxon>Mollusca</taxon>
        <taxon>Gastropoda</taxon>
        <taxon>Patellogastropoda</taxon>
        <taxon>Patelloidea</taxon>
        <taxon>Patellidae</taxon>
        <taxon>Patella</taxon>
    </lineage>
</organism>
<dbReference type="PANTHER" id="PTHR12790:SF0">
    <property type="entry name" value="RNA POLYMERASE I-SPECIFIC TRANSCRIPTION INITIATION FACTOR RRN3-RELATED"/>
    <property type="match status" value="1"/>
</dbReference>
<dbReference type="GO" id="GO:0001181">
    <property type="term" value="F:RNA polymerase I general transcription initiation factor activity"/>
    <property type="evidence" value="ECO:0007669"/>
    <property type="project" value="InterPro"/>
</dbReference>
<dbReference type="PANTHER" id="PTHR12790">
    <property type="entry name" value="TRANSCRIPTION INITIATION FACTOR IA RRN3"/>
    <property type="match status" value="1"/>
</dbReference>
<dbReference type="Pfam" id="PF05327">
    <property type="entry name" value="RRN3"/>
    <property type="match status" value="1"/>
</dbReference>
<evidence type="ECO:0000313" key="3">
    <source>
        <dbReference type="Proteomes" id="UP001347796"/>
    </source>
</evidence>
<sequence length="250" mass="29076">MASAGDLIRRILLDLQKGKTEEFDLFVNSLIDPKTSSGTVKNYLKGLKDCVTLFNKTNESLLTAIMKMKWLNQSEGVIKAYHDLLMNLMSANTHYVNVSLNMLVRYFLPDMSEVELQDGIYNVDDETQKKHEDMFKHIHTILEETSKIVPLTPVLLMPILERCYPFHLIDVYIQSCYVTNLLQITRYIPTIRQQILDLIVNKIMKLDVLSPRDKLGELDESDEEEELFETFFLHFEFCLWAYDNARSHSG</sequence>
<name>A0AAN8J6D2_PATCE</name>
<dbReference type="GO" id="GO:0006361">
    <property type="term" value="P:transcription initiation at RNA polymerase I promoter"/>
    <property type="evidence" value="ECO:0007669"/>
    <property type="project" value="InterPro"/>
</dbReference>
<evidence type="ECO:0000313" key="2">
    <source>
        <dbReference type="EMBL" id="KAK6169728.1"/>
    </source>
</evidence>